<accession>M3YUF9</accession>
<reference evidence="2" key="1">
    <citation type="submission" date="2024-06" db="UniProtKB">
        <authorList>
            <consortium name="Ensembl"/>
        </authorList>
    </citation>
    <scope>IDENTIFICATION</scope>
</reference>
<dbReference type="eggNOG" id="KOG3407">
    <property type="taxonomic scope" value="Eukaryota"/>
</dbReference>
<dbReference type="InterPro" id="IPR013169">
    <property type="entry name" value="mRNA_splic_Cwf18-like"/>
</dbReference>
<dbReference type="GO" id="GO:0071014">
    <property type="term" value="C:post-mRNA release spliceosomal complex"/>
    <property type="evidence" value="ECO:0007669"/>
    <property type="project" value="TreeGrafter"/>
</dbReference>
<dbReference type="STRING" id="9669.ENSMPUP00000014969"/>
<dbReference type="GeneTree" id="ENSGT00390000011619"/>
<protein>
    <recommendedName>
        <fullName evidence="3">Coiled-coil domain containing 12</fullName>
    </recommendedName>
</protein>
<evidence type="ECO:0000256" key="1">
    <source>
        <dbReference type="SAM" id="MobiDB-lite"/>
    </source>
</evidence>
<proteinExistence type="predicted"/>
<dbReference type="InParanoid" id="M3YUF9"/>
<dbReference type="Pfam" id="PF08315">
    <property type="entry name" value="cwf18"/>
    <property type="match status" value="1"/>
</dbReference>
<organism evidence="2">
    <name type="scientific">Mustela putorius furo</name>
    <name type="common">European domestic ferret</name>
    <name type="synonym">Mustela furo</name>
    <dbReference type="NCBI Taxonomy" id="9669"/>
    <lineage>
        <taxon>Eukaryota</taxon>
        <taxon>Metazoa</taxon>
        <taxon>Chordata</taxon>
        <taxon>Craniata</taxon>
        <taxon>Vertebrata</taxon>
        <taxon>Euteleostomi</taxon>
        <taxon>Mammalia</taxon>
        <taxon>Eutheria</taxon>
        <taxon>Laurasiatheria</taxon>
        <taxon>Carnivora</taxon>
        <taxon>Caniformia</taxon>
        <taxon>Musteloidea</taxon>
        <taxon>Mustelidae</taxon>
        <taxon>Mustelinae</taxon>
        <taxon>Mustela</taxon>
    </lineage>
</organism>
<evidence type="ECO:0000313" key="2">
    <source>
        <dbReference type="Ensembl" id="ENSMPUP00000014969.1"/>
    </source>
</evidence>
<dbReference type="GO" id="GO:0005684">
    <property type="term" value="C:U2-type spliceosomal complex"/>
    <property type="evidence" value="ECO:0007669"/>
    <property type="project" value="TreeGrafter"/>
</dbReference>
<feature type="region of interest" description="Disordered" evidence="1">
    <location>
        <begin position="21"/>
        <end position="56"/>
    </location>
</feature>
<sequence length="247" mass="27615">MAATAAGVGRLEEEALRRKERLKALREKTGRKDKEDGEPKTKQLREGEEEGEKHRELRLRNYVPEDEDLKRRRVPPAKPVAVEEKVKEQLEAAKPEPIIEEVVSVLSPPGAHWGPVSAPSRCPMLLSSALSLLSLHFCVPFPPRSPWPSPPSRPCFPLSTSVPWGWAPPVLTCVCFLPRTWPTSRPESLTGERCHVGLAWTDWLLVPGTALWLGLSCPQSREMDSVDTQLHELTTACRTSWQDIKGA</sequence>
<dbReference type="EMBL" id="AEYP01051245">
    <property type="status" value="NOT_ANNOTATED_CDS"/>
    <property type="molecule type" value="Genomic_DNA"/>
</dbReference>
<name>M3YUF9_MUSPF</name>
<dbReference type="AlphaFoldDB" id="M3YUF9"/>
<dbReference type="HOGENOM" id="CLU_1124229_0_0_1"/>
<dbReference type="PANTHER" id="PTHR31551">
    <property type="entry name" value="PRE-MRNA-SPLICING FACTOR CWF18"/>
    <property type="match status" value="1"/>
</dbReference>
<evidence type="ECO:0008006" key="3">
    <source>
        <dbReference type="Google" id="ProtNLM"/>
    </source>
</evidence>
<dbReference type="PANTHER" id="PTHR31551:SF1">
    <property type="entry name" value="COILED-COIL DOMAIN-CONTAINING PROTEIN 12"/>
    <property type="match status" value="1"/>
</dbReference>
<dbReference type="Ensembl" id="ENSMPUT00000015206.1">
    <property type="protein sequence ID" value="ENSMPUP00000014969.1"/>
    <property type="gene ID" value="ENSMPUG00000015080.1"/>
</dbReference>